<keyword evidence="3" id="KW-1185">Reference proteome</keyword>
<evidence type="ECO:0000313" key="2">
    <source>
        <dbReference type="EMBL" id="ADU51927.1"/>
    </source>
</evidence>
<proteinExistence type="predicted"/>
<reference evidence="3" key="2">
    <citation type="journal article" date="2010" name="Stand. Genomic Sci.">
        <title>Complete genome sequence of Thermaerobacter marianensis type strain (7p75aT).</title>
        <authorList>
            <person name="Han C."/>
            <person name="Gu W."/>
            <person name="Zhang X."/>
            <person name="Lapidus A."/>
            <person name="Nolan M."/>
            <person name="Copeland A."/>
            <person name="Lucas S."/>
            <person name="Glavina Del Rio T."/>
            <person name="Tice H."/>
            <person name="Cheng J."/>
            <person name="Tapia R."/>
            <person name="Goodwin L."/>
            <person name="Pitluck S."/>
            <person name="Pagani I."/>
            <person name="Ivanova N."/>
            <person name="Mavromatis K."/>
            <person name="Mikhailova N."/>
            <person name="Pati A."/>
            <person name="Chen A."/>
            <person name="Palaniappan K."/>
            <person name="Land M."/>
            <person name="Hauser L."/>
            <person name="Chang Y."/>
            <person name="Jeffries C."/>
            <person name="Schneider S."/>
            <person name="Rohde M."/>
            <person name="Goker M."/>
            <person name="Pukall R."/>
            <person name="Woyke T."/>
            <person name="Bristow J."/>
            <person name="Eisen J."/>
            <person name="Markowitz V."/>
            <person name="Hugenholtz P."/>
            <person name="Kyrpides N."/>
            <person name="Klenk H."/>
            <person name="Detter J."/>
        </authorList>
    </citation>
    <scope>NUCLEOTIDE SEQUENCE [LARGE SCALE GENOMIC DNA]</scope>
    <source>
        <strain evidence="3">ATCC 700841 / DSM 12885 / JCM 10246 / 7p75a</strain>
    </source>
</reference>
<keyword evidence="1" id="KW-0472">Membrane</keyword>
<evidence type="ECO:0000256" key="1">
    <source>
        <dbReference type="SAM" id="Phobius"/>
    </source>
</evidence>
<feature type="transmembrane region" description="Helical" evidence="1">
    <location>
        <begin position="42"/>
        <end position="61"/>
    </location>
</feature>
<dbReference type="KEGG" id="tmr:Tmar_1826"/>
<feature type="transmembrane region" description="Helical" evidence="1">
    <location>
        <begin position="73"/>
        <end position="93"/>
    </location>
</feature>
<dbReference type="RefSeq" id="WP_013496228.1">
    <property type="nucleotide sequence ID" value="NC_014831.1"/>
</dbReference>
<dbReference type="HOGENOM" id="CLU_1991621_0_0_9"/>
<evidence type="ECO:0000313" key="3">
    <source>
        <dbReference type="Proteomes" id="UP000008915"/>
    </source>
</evidence>
<accession>E6SIB6</accession>
<keyword evidence="1" id="KW-1133">Transmembrane helix</keyword>
<feature type="transmembrane region" description="Helical" evidence="1">
    <location>
        <begin position="7"/>
        <end position="30"/>
    </location>
</feature>
<dbReference type="EMBL" id="CP002344">
    <property type="protein sequence ID" value="ADU51927.1"/>
    <property type="molecule type" value="Genomic_DNA"/>
</dbReference>
<dbReference type="OrthoDB" id="9872182at2"/>
<dbReference type="Proteomes" id="UP000008915">
    <property type="component" value="Chromosome"/>
</dbReference>
<organism evidence="2 3">
    <name type="scientific">Thermaerobacter marianensis (strain ATCC 700841 / DSM 12885 / JCM 10246 / 7p75a)</name>
    <dbReference type="NCBI Taxonomy" id="644966"/>
    <lineage>
        <taxon>Bacteria</taxon>
        <taxon>Bacillati</taxon>
        <taxon>Bacillota</taxon>
        <taxon>Clostridia</taxon>
        <taxon>Eubacteriales</taxon>
        <taxon>Clostridiales Family XVII. Incertae Sedis</taxon>
        <taxon>Thermaerobacter</taxon>
    </lineage>
</organism>
<dbReference type="AlphaFoldDB" id="E6SIB6"/>
<keyword evidence="1" id="KW-0812">Transmembrane</keyword>
<name>E6SIB6_THEM7</name>
<gene>
    <name evidence="2" type="ordered locus">Tmar_1826</name>
</gene>
<reference evidence="2 3" key="1">
    <citation type="journal article" date="2010" name="Stand. Genomic Sci.">
        <title>Complete genome sequence of Thermaerobacter marianensis type strain (7p75a).</title>
        <authorList>
            <person name="Han C."/>
            <person name="Gu W."/>
            <person name="Zhang X."/>
            <person name="Lapidus A."/>
            <person name="Nolan M."/>
            <person name="Copeland A."/>
            <person name="Lucas S."/>
            <person name="Del Rio T.G."/>
            <person name="Tice H."/>
            <person name="Cheng J.F."/>
            <person name="Tapia R."/>
            <person name="Goodwin L."/>
            <person name="Pitluck S."/>
            <person name="Pagani I."/>
            <person name="Ivanova N."/>
            <person name="Mavromatis K."/>
            <person name="Mikhailova N."/>
            <person name="Pati A."/>
            <person name="Chen A."/>
            <person name="Palaniappan K."/>
            <person name="Land M."/>
            <person name="Hauser L."/>
            <person name="Chang Y.J."/>
            <person name="Jeffries C.D."/>
            <person name="Schneider S."/>
            <person name="Rohde M."/>
            <person name="Goker M."/>
            <person name="Pukall R."/>
            <person name="Woyke T."/>
            <person name="Bristow J."/>
            <person name="Eisen J.A."/>
            <person name="Markowitz V."/>
            <person name="Hugenholtz P."/>
            <person name="Kyrpides N.C."/>
            <person name="Klenk H.P."/>
            <person name="Detter J.C."/>
        </authorList>
    </citation>
    <scope>NUCLEOTIDE SEQUENCE [LARGE SCALE GENOMIC DNA]</scope>
    <source>
        <strain evidence="3">ATCC 700841 / DSM 12885 / JCM 10246 / 7p75a</strain>
    </source>
</reference>
<protein>
    <submittedName>
        <fullName evidence="2">Uncharacterized protein</fullName>
    </submittedName>
</protein>
<sequence length="125" mass="13398">MRRVTVTLAYLVGTVGSTGVLYGALFWLPYHLQGSRFHATGIILLGSLLALLLLSWAPLVVRRSKRGASAAKLLGYDLAFAAGTAILAVPFLLSPVRLIFLLPLVAYLVLVGADLVGCLRRPPAW</sequence>
<feature type="transmembrane region" description="Helical" evidence="1">
    <location>
        <begin position="99"/>
        <end position="119"/>
    </location>
</feature>